<dbReference type="InterPro" id="IPR045339">
    <property type="entry name" value="DUF6534"/>
</dbReference>
<dbReference type="HOGENOM" id="CLU_046025_5_0_1"/>
<dbReference type="PANTHER" id="PTHR40465:SF1">
    <property type="entry name" value="DUF6534 DOMAIN-CONTAINING PROTEIN"/>
    <property type="match status" value="1"/>
</dbReference>
<organism evidence="3 4">
    <name type="scientific">Jaapia argillacea MUCL 33604</name>
    <dbReference type="NCBI Taxonomy" id="933084"/>
    <lineage>
        <taxon>Eukaryota</taxon>
        <taxon>Fungi</taxon>
        <taxon>Dikarya</taxon>
        <taxon>Basidiomycota</taxon>
        <taxon>Agaricomycotina</taxon>
        <taxon>Agaricomycetes</taxon>
        <taxon>Agaricomycetidae</taxon>
        <taxon>Jaapiales</taxon>
        <taxon>Jaapiaceae</taxon>
        <taxon>Jaapia</taxon>
    </lineage>
</organism>
<keyword evidence="1" id="KW-0472">Membrane</keyword>
<evidence type="ECO:0000259" key="2">
    <source>
        <dbReference type="Pfam" id="PF20152"/>
    </source>
</evidence>
<keyword evidence="1" id="KW-1133">Transmembrane helix</keyword>
<dbReference type="Proteomes" id="UP000027265">
    <property type="component" value="Unassembled WGS sequence"/>
</dbReference>
<feature type="transmembrane region" description="Helical" evidence="1">
    <location>
        <begin position="96"/>
        <end position="117"/>
    </location>
</feature>
<evidence type="ECO:0000313" key="3">
    <source>
        <dbReference type="EMBL" id="KDQ56638.1"/>
    </source>
</evidence>
<dbReference type="InParanoid" id="A0A067PPB0"/>
<accession>A0A067PPB0</accession>
<feature type="transmembrane region" description="Helical" evidence="1">
    <location>
        <begin position="129"/>
        <end position="153"/>
    </location>
</feature>
<gene>
    <name evidence="3" type="ORF">JAAARDRAFT_296619</name>
</gene>
<dbReference type="Pfam" id="PF20152">
    <property type="entry name" value="DUF6534"/>
    <property type="match status" value="1"/>
</dbReference>
<evidence type="ECO:0000313" key="4">
    <source>
        <dbReference type="Proteomes" id="UP000027265"/>
    </source>
</evidence>
<feature type="transmembrane region" description="Helical" evidence="1">
    <location>
        <begin position="205"/>
        <end position="229"/>
    </location>
</feature>
<dbReference type="PANTHER" id="PTHR40465">
    <property type="entry name" value="CHROMOSOME 1, WHOLE GENOME SHOTGUN SEQUENCE"/>
    <property type="match status" value="1"/>
</dbReference>
<keyword evidence="1" id="KW-0812">Transmembrane</keyword>
<protein>
    <recommendedName>
        <fullName evidence="2">DUF6534 domain-containing protein</fullName>
    </recommendedName>
</protein>
<name>A0A067PPB0_9AGAM</name>
<feature type="transmembrane region" description="Helical" evidence="1">
    <location>
        <begin position="165"/>
        <end position="189"/>
    </location>
</feature>
<dbReference type="OrthoDB" id="2535105at2759"/>
<dbReference type="AlphaFoldDB" id="A0A067PPB0"/>
<keyword evidence="4" id="KW-1185">Reference proteome</keyword>
<reference evidence="4" key="1">
    <citation type="journal article" date="2014" name="Proc. Natl. Acad. Sci. U.S.A.">
        <title>Extensive sampling of basidiomycete genomes demonstrates inadequacy of the white-rot/brown-rot paradigm for wood decay fungi.</title>
        <authorList>
            <person name="Riley R."/>
            <person name="Salamov A.A."/>
            <person name="Brown D.W."/>
            <person name="Nagy L.G."/>
            <person name="Floudas D."/>
            <person name="Held B.W."/>
            <person name="Levasseur A."/>
            <person name="Lombard V."/>
            <person name="Morin E."/>
            <person name="Otillar R."/>
            <person name="Lindquist E.A."/>
            <person name="Sun H."/>
            <person name="LaButti K.M."/>
            <person name="Schmutz J."/>
            <person name="Jabbour D."/>
            <person name="Luo H."/>
            <person name="Baker S.E."/>
            <person name="Pisabarro A.G."/>
            <person name="Walton J.D."/>
            <person name="Blanchette R.A."/>
            <person name="Henrissat B."/>
            <person name="Martin F."/>
            <person name="Cullen D."/>
            <person name="Hibbett D.S."/>
            <person name="Grigoriev I.V."/>
        </authorList>
    </citation>
    <scope>NUCLEOTIDE SEQUENCE [LARGE SCALE GENOMIC DNA]</scope>
    <source>
        <strain evidence="4">MUCL 33604</strain>
    </source>
</reference>
<feature type="domain" description="DUF6534" evidence="2">
    <location>
        <begin position="174"/>
        <end position="260"/>
    </location>
</feature>
<sequence>MSSTNGANTISADETSGALLIGGLISFWLFGIQTRQTFIYFERCPKDSLQLKAMVGFLCAVDALHSIFTGHMLYYFTITERLETAGMKPRVWSFNTSIALTAIVAFTVQCFVARRAWKLNYSKWQRRGAVLLASLSLAPLALGIACTTIMVSIQNPKLHVHCSVIIAAWLATTVAMDILMAGLLCYALYHSRIGEKKTDTVVKKLMALVVNTAMLTSGLAFADLATFWTMGNHNLIHWALNINLSKVYVITVLAMLNVREALAQGLKGCPICNIPFEALNTFQEQCSSC</sequence>
<feature type="transmembrane region" description="Helical" evidence="1">
    <location>
        <begin position="53"/>
        <end position="76"/>
    </location>
</feature>
<proteinExistence type="predicted"/>
<feature type="transmembrane region" description="Helical" evidence="1">
    <location>
        <begin position="15"/>
        <end position="32"/>
    </location>
</feature>
<feature type="transmembrane region" description="Helical" evidence="1">
    <location>
        <begin position="235"/>
        <end position="258"/>
    </location>
</feature>
<dbReference type="EMBL" id="KL197721">
    <property type="protein sequence ID" value="KDQ56638.1"/>
    <property type="molecule type" value="Genomic_DNA"/>
</dbReference>
<evidence type="ECO:0000256" key="1">
    <source>
        <dbReference type="SAM" id="Phobius"/>
    </source>
</evidence>